<proteinExistence type="predicted"/>
<dbReference type="AlphaFoldDB" id="A0A9P0FJ87"/>
<name>A0A9P0FJ87_BRAAE</name>
<evidence type="ECO:0000313" key="1">
    <source>
        <dbReference type="EMBL" id="CAH0559283.1"/>
    </source>
</evidence>
<dbReference type="PANTHER" id="PTHR21261:SF6">
    <property type="entry name" value="BEATEN PATH IIA-RELATED"/>
    <property type="match status" value="1"/>
</dbReference>
<dbReference type="OrthoDB" id="196393at2759"/>
<dbReference type="Proteomes" id="UP001154078">
    <property type="component" value="Chromosome 6"/>
</dbReference>
<sequence>MASVDNDNIYFYIVKLPDNPPTISVGRDPLDYGDMLRANCSSPPARPPALLKFLLNNLTVARSEPLTPRKTMEQAWSDLTLEMELYEFHFSQGRLILKCVSGCFVTQKSWINKTGLFKYSCRVTRRDAALLNAALAGIIDLKLQKDE</sequence>
<reference evidence="1" key="1">
    <citation type="submission" date="2021-12" db="EMBL/GenBank/DDBJ databases">
        <authorList>
            <person name="King R."/>
        </authorList>
    </citation>
    <scope>NUCLEOTIDE SEQUENCE</scope>
</reference>
<keyword evidence="2" id="KW-1185">Reference proteome</keyword>
<evidence type="ECO:0000313" key="2">
    <source>
        <dbReference type="Proteomes" id="UP001154078"/>
    </source>
</evidence>
<dbReference type="PANTHER" id="PTHR21261">
    <property type="entry name" value="BEAT PROTEIN"/>
    <property type="match status" value="1"/>
</dbReference>
<organism evidence="1 2">
    <name type="scientific">Brassicogethes aeneus</name>
    <name type="common">Rape pollen beetle</name>
    <name type="synonym">Meligethes aeneus</name>
    <dbReference type="NCBI Taxonomy" id="1431903"/>
    <lineage>
        <taxon>Eukaryota</taxon>
        <taxon>Metazoa</taxon>
        <taxon>Ecdysozoa</taxon>
        <taxon>Arthropoda</taxon>
        <taxon>Hexapoda</taxon>
        <taxon>Insecta</taxon>
        <taxon>Pterygota</taxon>
        <taxon>Neoptera</taxon>
        <taxon>Endopterygota</taxon>
        <taxon>Coleoptera</taxon>
        <taxon>Polyphaga</taxon>
        <taxon>Cucujiformia</taxon>
        <taxon>Nitidulidae</taxon>
        <taxon>Meligethinae</taxon>
        <taxon>Brassicogethes</taxon>
    </lineage>
</organism>
<gene>
    <name evidence="1" type="ORF">MELIAE_LOCUS9399</name>
</gene>
<accession>A0A9P0FJ87</accession>
<dbReference type="EMBL" id="OV121137">
    <property type="protein sequence ID" value="CAH0559283.1"/>
    <property type="molecule type" value="Genomic_DNA"/>
</dbReference>
<protein>
    <submittedName>
        <fullName evidence="1">Uncharacterized protein</fullName>
    </submittedName>
</protein>